<dbReference type="Pfam" id="PF10400">
    <property type="entry name" value="Vir_act_alpha_C"/>
    <property type="match status" value="1"/>
</dbReference>
<dbReference type="OrthoDB" id="9783723at2"/>
<dbReference type="PANTHER" id="PTHR43252">
    <property type="entry name" value="TRANSCRIPTIONAL REGULATOR YQJI"/>
    <property type="match status" value="1"/>
</dbReference>
<reference evidence="3 4" key="2">
    <citation type="submission" date="2018-12" db="EMBL/GenBank/DDBJ databases">
        <title>Whole-genome sequences of fifteen clinical Streptococcus suis strains isolated from pigs between 2006 and 2018.</title>
        <authorList>
            <person name="Stevens M.J.A."/>
            <person name="Cernela N."/>
            <person name="Spoerry Serrano N."/>
            <person name="Schmitt S."/>
            <person name="Schrenzel J."/>
            <person name="Stephan R."/>
        </authorList>
    </citation>
    <scope>NUCLEOTIDE SEQUENCE [LARGE SCALE GENOMIC DNA]</scope>
    <source>
        <strain evidence="3 4">PP422</strain>
    </source>
</reference>
<dbReference type="InterPro" id="IPR036388">
    <property type="entry name" value="WH-like_DNA-bd_sf"/>
</dbReference>
<dbReference type="Gene3D" id="6.10.140.190">
    <property type="match status" value="1"/>
</dbReference>
<evidence type="ECO:0000259" key="2">
    <source>
        <dbReference type="Pfam" id="PF10400"/>
    </source>
</evidence>
<dbReference type="EMBL" id="RSDO01000001">
    <property type="protein sequence ID" value="RRR55497.1"/>
    <property type="molecule type" value="Genomic_DNA"/>
</dbReference>
<feature type="domain" description="Transcription regulator PadR N-terminal" evidence="1">
    <location>
        <begin position="12"/>
        <end position="84"/>
    </location>
</feature>
<dbReference type="PANTHER" id="PTHR43252:SF6">
    <property type="entry name" value="NEGATIVE TRANSCRIPTION REGULATOR PADR"/>
    <property type="match status" value="1"/>
</dbReference>
<evidence type="ECO:0000313" key="4">
    <source>
        <dbReference type="Proteomes" id="UP000274117"/>
    </source>
</evidence>
<protein>
    <submittedName>
        <fullName evidence="3">PadR family transcriptional regulator</fullName>
    </submittedName>
</protein>
<name>A0A426TJ68_STRSU</name>
<dbReference type="RefSeq" id="WP_105111261.1">
    <property type="nucleotide sequence ID" value="NZ_CP102145.1"/>
</dbReference>
<organism evidence="3 4">
    <name type="scientific">Streptococcus suis</name>
    <dbReference type="NCBI Taxonomy" id="1307"/>
    <lineage>
        <taxon>Bacteria</taxon>
        <taxon>Bacillati</taxon>
        <taxon>Bacillota</taxon>
        <taxon>Bacilli</taxon>
        <taxon>Lactobacillales</taxon>
        <taxon>Streptococcaceae</taxon>
        <taxon>Streptococcus</taxon>
    </lineage>
</organism>
<reference evidence="3 4" key="1">
    <citation type="submission" date="2018-11" db="EMBL/GenBank/DDBJ databases">
        <authorList>
            <person name="Stevens M.J."/>
            <person name="Cernela N."/>
            <person name="Spoerry Serrano N."/>
            <person name="Schmitt S."/>
            <person name="Schrenzel J."/>
            <person name="Stephan R."/>
        </authorList>
    </citation>
    <scope>NUCLEOTIDE SEQUENCE [LARGE SCALE GENOMIC DNA]</scope>
    <source>
        <strain evidence="3 4">PP422</strain>
    </source>
</reference>
<dbReference type="InterPro" id="IPR036390">
    <property type="entry name" value="WH_DNA-bd_sf"/>
</dbReference>
<evidence type="ECO:0000259" key="1">
    <source>
        <dbReference type="Pfam" id="PF03551"/>
    </source>
</evidence>
<gene>
    <name evidence="3" type="ORF">EI998_00250</name>
</gene>
<dbReference type="Pfam" id="PF03551">
    <property type="entry name" value="PadR"/>
    <property type="match status" value="1"/>
</dbReference>
<feature type="domain" description="Transcription regulator PadR C-terminal" evidence="2">
    <location>
        <begin position="98"/>
        <end position="177"/>
    </location>
</feature>
<dbReference type="Proteomes" id="UP000274117">
    <property type="component" value="Unassembled WGS sequence"/>
</dbReference>
<dbReference type="Gene3D" id="1.10.10.10">
    <property type="entry name" value="Winged helix-like DNA-binding domain superfamily/Winged helix DNA-binding domain"/>
    <property type="match status" value="1"/>
</dbReference>
<accession>A0A426TJ68</accession>
<dbReference type="InterPro" id="IPR005149">
    <property type="entry name" value="Tscrpt_reg_PadR_N"/>
</dbReference>
<comment type="caution">
    <text evidence="3">The sequence shown here is derived from an EMBL/GenBank/DDBJ whole genome shotgun (WGS) entry which is preliminary data.</text>
</comment>
<sequence>MPKQRVLPNIILGIMASSDSMVTGKQITEFVQRDLGEFWQVAHSQVYPELKRMTSDQWITCHPVPGNDKEKQYAMTEEGMKILDEWLSVPNEDTPQQKDIFSLKLFFIRNRNDKRIPVLLEGQIELVDKHLRHLEDRKNHLFSDKEAIRENFGRYLILNRAIARNRAQLNWLQDTLDDI</sequence>
<proteinExistence type="predicted"/>
<dbReference type="SUPFAM" id="SSF46785">
    <property type="entry name" value="Winged helix' DNA-binding domain"/>
    <property type="match status" value="1"/>
</dbReference>
<dbReference type="AlphaFoldDB" id="A0A426TJ68"/>
<dbReference type="InterPro" id="IPR018309">
    <property type="entry name" value="Tscrpt_reg_PadR_C"/>
</dbReference>
<evidence type="ECO:0000313" key="3">
    <source>
        <dbReference type="EMBL" id="RRR55497.1"/>
    </source>
</evidence>